<dbReference type="InterPro" id="IPR050482">
    <property type="entry name" value="Sensor_HK_TwoCompSys"/>
</dbReference>
<evidence type="ECO:0000256" key="4">
    <source>
        <dbReference type="ARBA" id="ARBA00022679"/>
    </source>
</evidence>
<keyword evidence="9" id="KW-0472">Membrane</keyword>
<feature type="transmembrane region" description="Helical" evidence="9">
    <location>
        <begin position="81"/>
        <end position="104"/>
    </location>
</feature>
<dbReference type="CDD" id="cd16917">
    <property type="entry name" value="HATPase_UhpB-NarQ-NarX-like"/>
    <property type="match status" value="1"/>
</dbReference>
<evidence type="ECO:0000313" key="12">
    <source>
        <dbReference type="Proteomes" id="UP000313066"/>
    </source>
</evidence>
<dbReference type="SUPFAM" id="SSF55874">
    <property type="entry name" value="ATPase domain of HSP90 chaperone/DNA topoisomerase II/histidine kinase"/>
    <property type="match status" value="1"/>
</dbReference>
<dbReference type="GO" id="GO:0005524">
    <property type="term" value="F:ATP binding"/>
    <property type="evidence" value="ECO:0007669"/>
    <property type="project" value="UniProtKB-KW"/>
</dbReference>
<evidence type="ECO:0000256" key="5">
    <source>
        <dbReference type="ARBA" id="ARBA00022741"/>
    </source>
</evidence>
<keyword evidence="3" id="KW-0597">Phosphoprotein</keyword>
<evidence type="ECO:0000256" key="1">
    <source>
        <dbReference type="ARBA" id="ARBA00000085"/>
    </source>
</evidence>
<dbReference type="Gene3D" id="1.20.5.1930">
    <property type="match status" value="1"/>
</dbReference>
<dbReference type="InterPro" id="IPR011712">
    <property type="entry name" value="Sig_transdc_His_kin_sub3_dim/P"/>
</dbReference>
<proteinExistence type="predicted"/>
<keyword evidence="9" id="KW-1133">Transmembrane helix</keyword>
<evidence type="ECO:0000256" key="2">
    <source>
        <dbReference type="ARBA" id="ARBA00012438"/>
    </source>
</evidence>
<feature type="domain" description="Histidine kinase" evidence="10">
    <location>
        <begin position="315"/>
        <end position="405"/>
    </location>
</feature>
<dbReference type="GO" id="GO:0046983">
    <property type="term" value="F:protein dimerization activity"/>
    <property type="evidence" value="ECO:0007669"/>
    <property type="project" value="InterPro"/>
</dbReference>
<dbReference type="GO" id="GO:0000155">
    <property type="term" value="F:phosphorelay sensor kinase activity"/>
    <property type="evidence" value="ECO:0007669"/>
    <property type="project" value="InterPro"/>
</dbReference>
<feature type="transmembrane region" description="Helical" evidence="9">
    <location>
        <begin position="56"/>
        <end position="74"/>
    </location>
</feature>
<dbReference type="GO" id="GO:0016020">
    <property type="term" value="C:membrane"/>
    <property type="evidence" value="ECO:0007669"/>
    <property type="project" value="InterPro"/>
</dbReference>
<feature type="transmembrane region" description="Helical" evidence="9">
    <location>
        <begin position="149"/>
        <end position="170"/>
    </location>
</feature>
<dbReference type="Pfam" id="PF23539">
    <property type="entry name" value="DUF7134"/>
    <property type="match status" value="1"/>
</dbReference>
<comment type="caution">
    <text evidence="11">The sequence shown here is derived from an EMBL/GenBank/DDBJ whole genome shotgun (WGS) entry which is preliminary data.</text>
</comment>
<evidence type="ECO:0000256" key="8">
    <source>
        <dbReference type="ARBA" id="ARBA00023012"/>
    </source>
</evidence>
<comment type="catalytic activity">
    <reaction evidence="1">
        <text>ATP + protein L-histidine = ADP + protein N-phospho-L-histidine.</text>
        <dbReference type="EC" id="2.7.13.3"/>
    </reaction>
</comment>
<dbReference type="Pfam" id="PF07730">
    <property type="entry name" value="HisKA_3"/>
    <property type="match status" value="1"/>
</dbReference>
<evidence type="ECO:0000313" key="11">
    <source>
        <dbReference type="EMBL" id="KAB8174492.1"/>
    </source>
</evidence>
<dbReference type="InterPro" id="IPR005467">
    <property type="entry name" value="His_kinase_dom"/>
</dbReference>
<dbReference type="EC" id="2.7.13.3" evidence="2"/>
<dbReference type="Proteomes" id="UP000313066">
    <property type="component" value="Unassembled WGS sequence"/>
</dbReference>
<dbReference type="PANTHER" id="PTHR24421:SF10">
    <property type="entry name" value="NITRATE_NITRITE SENSOR PROTEIN NARQ"/>
    <property type="match status" value="1"/>
</dbReference>
<dbReference type="AlphaFoldDB" id="A0A5N6B2G0"/>
<dbReference type="InterPro" id="IPR055558">
    <property type="entry name" value="DUF7134"/>
</dbReference>
<accession>A0A5N6B2G0</accession>
<feature type="transmembrane region" description="Helical" evidence="9">
    <location>
        <begin position="124"/>
        <end position="142"/>
    </location>
</feature>
<dbReference type="Gene3D" id="3.30.565.10">
    <property type="entry name" value="Histidine kinase-like ATPase, C-terminal domain"/>
    <property type="match status" value="1"/>
</dbReference>
<evidence type="ECO:0000259" key="10">
    <source>
        <dbReference type="PROSITE" id="PS50109"/>
    </source>
</evidence>
<evidence type="ECO:0000256" key="9">
    <source>
        <dbReference type="SAM" id="Phobius"/>
    </source>
</evidence>
<keyword evidence="9" id="KW-0812">Transmembrane</keyword>
<organism evidence="11 12">
    <name type="scientific">Microbispora catharanthi</name>
    <dbReference type="NCBI Taxonomy" id="1712871"/>
    <lineage>
        <taxon>Bacteria</taxon>
        <taxon>Bacillati</taxon>
        <taxon>Actinomycetota</taxon>
        <taxon>Actinomycetes</taxon>
        <taxon>Streptosporangiales</taxon>
        <taxon>Streptosporangiaceae</taxon>
        <taxon>Microbispora</taxon>
    </lineage>
</organism>
<dbReference type="PROSITE" id="PS50109">
    <property type="entry name" value="HIS_KIN"/>
    <property type="match status" value="1"/>
</dbReference>
<keyword evidence="6 11" id="KW-0418">Kinase</keyword>
<evidence type="ECO:0000256" key="7">
    <source>
        <dbReference type="ARBA" id="ARBA00022840"/>
    </source>
</evidence>
<protein>
    <recommendedName>
        <fullName evidence="2">histidine kinase</fullName>
        <ecNumber evidence="2">2.7.13.3</ecNumber>
    </recommendedName>
</protein>
<dbReference type="PANTHER" id="PTHR24421">
    <property type="entry name" value="NITRATE/NITRITE SENSOR PROTEIN NARX-RELATED"/>
    <property type="match status" value="1"/>
</dbReference>
<keyword evidence="5" id="KW-0547">Nucleotide-binding</keyword>
<gene>
    <name evidence="11" type="ORF">FH610_040385</name>
</gene>
<evidence type="ECO:0000256" key="6">
    <source>
        <dbReference type="ARBA" id="ARBA00022777"/>
    </source>
</evidence>
<dbReference type="InterPro" id="IPR036890">
    <property type="entry name" value="HATPase_C_sf"/>
</dbReference>
<keyword evidence="7" id="KW-0067">ATP-binding</keyword>
<dbReference type="EMBL" id="VDMA02000038">
    <property type="protein sequence ID" value="KAB8174492.1"/>
    <property type="molecule type" value="Genomic_DNA"/>
</dbReference>
<keyword evidence="4" id="KW-0808">Transferase</keyword>
<keyword evidence="8" id="KW-0902">Two-component regulatory system</keyword>
<name>A0A5N6B2G0_9ACTN</name>
<keyword evidence="12" id="KW-1185">Reference proteome</keyword>
<reference evidence="11 12" key="1">
    <citation type="submission" date="2019-10" db="EMBL/GenBank/DDBJ databases">
        <title>Nonomuraea sp. nov., isolated from Phyllanthus amarus.</title>
        <authorList>
            <person name="Klykleung N."/>
            <person name="Tanasupawat S."/>
        </authorList>
    </citation>
    <scope>NUCLEOTIDE SEQUENCE [LARGE SCALE GENOMIC DNA]</scope>
    <source>
        <strain evidence="11 12">CR1-09</strain>
    </source>
</reference>
<sequence>MMDVTNPARARVESPARAWLRHRPAGMLPDALLALAITAFAQADLAFHLDNSTPYGPMPAVVASTLVATSILALRRVTPLATAVILAVAIAGPMLVTPLTVTLWGDLLPILVATYSVARHSVSARAFIGVAAVGAGLVVVFLRNPESGTVGNIPFVAVPLAVCFVAGRVLRARARSHSDDRARARQLEAEREEAIRVALANERARIARELHDIVAHCVSVMVVQAGAAEDLLDRDPQKARAPLRSVQETGRQAVGELGRMLGLLRGERAQLALKPQPGTADLAELVDHMAAIGLPVELTVEGSSRPLSPGVDLTVYRIVQEALTNVLKHAAPTTAYVSLHYDDQSVRVSIRDTGRTGGPGGADTNRVGHGLIGMRERVGLYGGSLETAGTPGGGFTVTAQLPLEAGQR</sequence>
<dbReference type="Pfam" id="PF02518">
    <property type="entry name" value="HATPase_c"/>
    <property type="match status" value="1"/>
</dbReference>
<dbReference type="InterPro" id="IPR003594">
    <property type="entry name" value="HATPase_dom"/>
</dbReference>
<evidence type="ECO:0000256" key="3">
    <source>
        <dbReference type="ARBA" id="ARBA00022553"/>
    </source>
</evidence>